<evidence type="ECO:0000259" key="1">
    <source>
        <dbReference type="PROSITE" id="PS50972"/>
    </source>
</evidence>
<dbReference type="SUPFAM" id="SSF51717">
    <property type="entry name" value="Dihydropteroate synthetase-like"/>
    <property type="match status" value="1"/>
</dbReference>
<name>A0A7X1N9T0_9BURK</name>
<proteinExistence type="predicted"/>
<accession>A0A7X1N9T0</accession>
<evidence type="ECO:0000313" key="2">
    <source>
        <dbReference type="EMBL" id="MPW18048.1"/>
    </source>
</evidence>
<sequence length="461" mass="50552">MEHIVFLTGRLAQPALERVLRSLAPAPFSWEIREIGLQVAALMTADMIRRRVAAPLAADRMIVPGRCRGDLDALSAHYGVPVQRGPEELKDLPGWFDRKARPVDLSKHDIAIFAEIVDAPHLSVDAICARAAALAADGADVIDLGCLPATPFPHLADSIRALKAQGFKVSVDSMDVKELVRGGRAEADYLLSLTADTLWVLNEIDATPVLIPRQPGDEASLFRAIDTMLQNGRPILADPILDPLPFGLLKSLTRYQRLRERYPDAPILMGTGNVTELTEADTSGMHALLLGIGVELNIAGILTTQVSGHARCAIREADVARRMMRAAREHQMLPKGFTDQLMTVHAKRPFTDTPEEIAATAAAIRDPNFRVQVSTEGIHVYNRDGHHVATDAFALWPHLRLEADGAHAFYMGVELARAELAWRLGKRYSQDQPLEWGCATPRDATNLLTQCAPGTTRRKEA</sequence>
<dbReference type="PROSITE" id="PS50972">
    <property type="entry name" value="PTERIN_BINDING"/>
    <property type="match status" value="1"/>
</dbReference>
<dbReference type="InterPro" id="IPR045406">
    <property type="entry name" value="DUF6513"/>
</dbReference>
<keyword evidence="3" id="KW-1185">Reference proteome</keyword>
<dbReference type="EMBL" id="WHNP01000011">
    <property type="protein sequence ID" value="MPW18048.1"/>
    <property type="molecule type" value="Genomic_DNA"/>
</dbReference>
<organism evidence="2 3">
    <name type="scientific">Paraburkholderia franconis</name>
    <dbReference type="NCBI Taxonomy" id="2654983"/>
    <lineage>
        <taxon>Bacteria</taxon>
        <taxon>Pseudomonadati</taxon>
        <taxon>Pseudomonadota</taxon>
        <taxon>Betaproteobacteria</taxon>
        <taxon>Burkholderiales</taxon>
        <taxon>Burkholderiaceae</taxon>
        <taxon>Paraburkholderia</taxon>
    </lineage>
</organism>
<dbReference type="GO" id="GO:0042558">
    <property type="term" value="P:pteridine-containing compound metabolic process"/>
    <property type="evidence" value="ECO:0007669"/>
    <property type="project" value="InterPro"/>
</dbReference>
<dbReference type="InterPro" id="IPR000489">
    <property type="entry name" value="Pterin-binding_dom"/>
</dbReference>
<feature type="domain" description="Pterin-binding" evidence="1">
    <location>
        <begin position="96"/>
        <end position="325"/>
    </location>
</feature>
<dbReference type="Pfam" id="PF20123">
    <property type="entry name" value="DUF6513"/>
    <property type="match status" value="1"/>
</dbReference>
<dbReference type="InterPro" id="IPR011005">
    <property type="entry name" value="Dihydropteroate_synth-like_sf"/>
</dbReference>
<evidence type="ECO:0000313" key="3">
    <source>
        <dbReference type="Proteomes" id="UP000484381"/>
    </source>
</evidence>
<gene>
    <name evidence="2" type="ORF">GCT13_14135</name>
</gene>
<comment type="caution">
    <text evidence="2">The sequence shown here is derived from an EMBL/GenBank/DDBJ whole genome shotgun (WGS) entry which is preliminary data.</text>
</comment>
<dbReference type="AlphaFoldDB" id="A0A7X1N9T0"/>
<reference evidence="2 3" key="1">
    <citation type="submission" date="2019-10" db="EMBL/GenBank/DDBJ databases">
        <title>Paraburkholderia sp. isolated from nodules of Mimosa pudica from Brazilian Atlantic Forest soils.</title>
        <authorList>
            <person name="Paulitsch F."/>
            <person name="Hungria M."/>
            <person name="Dall'Agnol R."/>
        </authorList>
    </citation>
    <scope>NUCLEOTIDE SEQUENCE [LARGE SCALE GENOMIC DNA]</scope>
    <source>
        <strain evidence="2 3">CNPSo 3157</strain>
    </source>
</reference>
<dbReference type="RefSeq" id="WP_152758983.1">
    <property type="nucleotide sequence ID" value="NZ_WHNP01000011.1"/>
</dbReference>
<protein>
    <submittedName>
        <fullName evidence="2">Dihydropteroate synthase</fullName>
    </submittedName>
</protein>
<dbReference type="Proteomes" id="UP000484381">
    <property type="component" value="Unassembled WGS sequence"/>
</dbReference>